<evidence type="ECO:0000313" key="1">
    <source>
        <dbReference type="EMBL" id="CAO86528.1"/>
    </source>
</evidence>
<dbReference type="AlphaFoldDB" id="A8YBG7"/>
<organism evidence="1">
    <name type="scientific">Microcystis aeruginosa (strain PCC 7806)</name>
    <dbReference type="NCBI Taxonomy" id="267872"/>
    <lineage>
        <taxon>Bacteria</taxon>
        <taxon>Bacillati</taxon>
        <taxon>Cyanobacteriota</taxon>
        <taxon>Cyanophyceae</taxon>
        <taxon>Oscillatoriophycideae</taxon>
        <taxon>Chroococcales</taxon>
        <taxon>Microcystaceae</taxon>
        <taxon>Microcystis</taxon>
    </lineage>
</organism>
<proteinExistence type="predicted"/>
<dbReference type="EMBL" id="AM778902">
    <property type="protein sequence ID" value="CAO86528.1"/>
    <property type="molecule type" value="Genomic_DNA"/>
</dbReference>
<name>A8YBG7_MICA7</name>
<gene>
    <name evidence="1" type="ORF">IPF_4432</name>
</gene>
<reference evidence="1" key="1">
    <citation type="submission" date="2007-08" db="EMBL/GenBank/DDBJ databases">
        <authorList>
            <person name="Frangeul L."/>
        </authorList>
    </citation>
    <scope>NUCLEOTIDE SEQUENCE</scope>
    <source>
        <strain evidence="1">PCC 7806</strain>
    </source>
</reference>
<sequence length="63" mass="7172">MTEFTAILPLKIEVTIKAKSKDEAISFLDDLIANVTIDNYGKQDIEIVSDNTELLENDWELED</sequence>
<protein>
    <submittedName>
        <fullName evidence="1">Similarity. Hypothetical start</fullName>
    </submittedName>
</protein>
<accession>A8YBG7</accession>